<reference evidence="1 2" key="1">
    <citation type="submission" date="2019-03" db="EMBL/GenBank/DDBJ databases">
        <title>Genomic Encyclopedia of Type Strains, Phase III (KMG-III): the genomes of soil and plant-associated and newly described type strains.</title>
        <authorList>
            <person name="Whitman W."/>
        </authorList>
    </citation>
    <scope>NUCLEOTIDE SEQUENCE [LARGE SCALE GENOMIC DNA]</scope>
    <source>
        <strain evidence="1 2">LMG 29544</strain>
    </source>
</reference>
<accession>A0A4R8M500</accession>
<evidence type="ECO:0000313" key="1">
    <source>
        <dbReference type="EMBL" id="TDY54892.1"/>
    </source>
</evidence>
<dbReference type="EMBL" id="SORE01000001">
    <property type="protein sequence ID" value="TDY54892.1"/>
    <property type="molecule type" value="Genomic_DNA"/>
</dbReference>
<comment type="caution">
    <text evidence="1">The sequence shown here is derived from an EMBL/GenBank/DDBJ whole genome shotgun (WGS) entry which is preliminary data.</text>
</comment>
<protein>
    <submittedName>
        <fullName evidence="1">Uncharacterized protein</fullName>
    </submittedName>
</protein>
<keyword evidence="2" id="KW-1185">Reference proteome</keyword>
<name>A0A4R8M500_9BURK</name>
<sequence length="30" mass="3064">MIVMRKLGAGSGEGVAVSVRAAYVRHTCGS</sequence>
<gene>
    <name evidence="1" type="ORF">BX592_101348</name>
</gene>
<organism evidence="1 2">
    <name type="scientific">Paraburkholderia rhizosphaerae</name>
    <dbReference type="NCBI Taxonomy" id="480658"/>
    <lineage>
        <taxon>Bacteria</taxon>
        <taxon>Pseudomonadati</taxon>
        <taxon>Pseudomonadota</taxon>
        <taxon>Betaproteobacteria</taxon>
        <taxon>Burkholderiales</taxon>
        <taxon>Burkholderiaceae</taxon>
        <taxon>Paraburkholderia</taxon>
    </lineage>
</organism>
<proteinExistence type="predicted"/>
<dbReference type="Proteomes" id="UP000295509">
    <property type="component" value="Unassembled WGS sequence"/>
</dbReference>
<dbReference type="AlphaFoldDB" id="A0A4R8M500"/>
<evidence type="ECO:0000313" key="2">
    <source>
        <dbReference type="Proteomes" id="UP000295509"/>
    </source>
</evidence>